<dbReference type="Proteomes" id="UP000325577">
    <property type="component" value="Linkage Group LG21"/>
</dbReference>
<feature type="chain" id="PRO_5023823992" description="Malectin-like domain-containing protein" evidence="1">
    <location>
        <begin position="19"/>
        <end position="97"/>
    </location>
</feature>
<dbReference type="EMBL" id="CM018045">
    <property type="protein sequence ID" value="KAA8527575.1"/>
    <property type="molecule type" value="Genomic_DNA"/>
</dbReference>
<dbReference type="AlphaFoldDB" id="A0A5J5A947"/>
<gene>
    <name evidence="2" type="ORF">F0562_034710</name>
</gene>
<organism evidence="2 3">
    <name type="scientific">Nyssa sinensis</name>
    <dbReference type="NCBI Taxonomy" id="561372"/>
    <lineage>
        <taxon>Eukaryota</taxon>
        <taxon>Viridiplantae</taxon>
        <taxon>Streptophyta</taxon>
        <taxon>Embryophyta</taxon>
        <taxon>Tracheophyta</taxon>
        <taxon>Spermatophyta</taxon>
        <taxon>Magnoliopsida</taxon>
        <taxon>eudicotyledons</taxon>
        <taxon>Gunneridae</taxon>
        <taxon>Pentapetalae</taxon>
        <taxon>asterids</taxon>
        <taxon>Cornales</taxon>
        <taxon>Nyssaceae</taxon>
        <taxon>Nyssa</taxon>
    </lineage>
</organism>
<feature type="signal peptide" evidence="1">
    <location>
        <begin position="1"/>
        <end position="18"/>
    </location>
</feature>
<proteinExistence type="predicted"/>
<protein>
    <recommendedName>
        <fullName evidence="4">Malectin-like domain-containing protein</fullName>
    </recommendedName>
</protein>
<keyword evidence="1" id="KW-0732">Signal</keyword>
<accession>A0A5J5A947</accession>
<keyword evidence="3" id="KW-1185">Reference proteome</keyword>
<evidence type="ECO:0000313" key="3">
    <source>
        <dbReference type="Proteomes" id="UP000325577"/>
    </source>
</evidence>
<sequence>MPFLSLFFLLYLLTLACSQAPQPLRGVFIDCGATVPSVIEGREWIPDAGFSLCWDPKKPNNSQPRPNSIHRPIISPPRLTFTGNSAMSFVCFALGST</sequence>
<name>A0A5J5A947_9ASTE</name>
<evidence type="ECO:0000256" key="1">
    <source>
        <dbReference type="SAM" id="SignalP"/>
    </source>
</evidence>
<reference evidence="2 3" key="1">
    <citation type="submission" date="2019-09" db="EMBL/GenBank/DDBJ databases">
        <title>A chromosome-level genome assembly of the Chinese tupelo Nyssa sinensis.</title>
        <authorList>
            <person name="Yang X."/>
            <person name="Kang M."/>
            <person name="Yang Y."/>
            <person name="Xiong H."/>
            <person name="Wang M."/>
            <person name="Zhang Z."/>
            <person name="Wang Z."/>
            <person name="Wu H."/>
            <person name="Ma T."/>
            <person name="Liu J."/>
            <person name="Xi Z."/>
        </authorList>
    </citation>
    <scope>NUCLEOTIDE SEQUENCE [LARGE SCALE GENOMIC DNA]</scope>
    <source>
        <strain evidence="2">J267</strain>
        <tissue evidence="2">Leaf</tissue>
    </source>
</reference>
<dbReference type="OrthoDB" id="10606619at2759"/>
<evidence type="ECO:0000313" key="2">
    <source>
        <dbReference type="EMBL" id="KAA8527575.1"/>
    </source>
</evidence>
<evidence type="ECO:0008006" key="4">
    <source>
        <dbReference type="Google" id="ProtNLM"/>
    </source>
</evidence>